<evidence type="ECO:0000256" key="2">
    <source>
        <dbReference type="ARBA" id="ARBA00022478"/>
    </source>
</evidence>
<feature type="compositionally biased region" description="Basic residues" evidence="5">
    <location>
        <begin position="243"/>
        <end position="254"/>
    </location>
</feature>
<feature type="domain" description="RPA43 OB" evidence="6">
    <location>
        <begin position="93"/>
        <end position="175"/>
    </location>
</feature>
<dbReference type="OrthoDB" id="10250504at2759"/>
<evidence type="ECO:0000256" key="4">
    <source>
        <dbReference type="ARBA" id="ARBA00023242"/>
    </source>
</evidence>
<comment type="subcellular location">
    <subcellularLocation>
        <location evidence="1">Nucleus</location>
    </subcellularLocation>
</comment>
<name>T0RQ13_SAPDV</name>
<dbReference type="STRING" id="1156394.T0RQ13"/>
<protein>
    <recommendedName>
        <fullName evidence="6">RPA43 OB domain-containing protein</fullName>
    </recommendedName>
</protein>
<proteinExistence type="predicted"/>
<dbReference type="InterPro" id="IPR041178">
    <property type="entry name" value="RPA43_OB"/>
</dbReference>
<keyword evidence="2" id="KW-0240">DNA-directed RNA polymerase</keyword>
<dbReference type="Gene3D" id="2.40.50.1060">
    <property type="match status" value="1"/>
</dbReference>
<dbReference type="Pfam" id="PF17875">
    <property type="entry name" value="RPA43_OB"/>
    <property type="match status" value="1"/>
</dbReference>
<accession>T0RQ13</accession>
<dbReference type="EMBL" id="JH767165">
    <property type="protein sequence ID" value="EQC32102.1"/>
    <property type="molecule type" value="Genomic_DNA"/>
</dbReference>
<keyword evidence="4" id="KW-0539">Nucleus</keyword>
<dbReference type="VEuPathDB" id="FungiDB:SDRG_10298"/>
<evidence type="ECO:0000256" key="5">
    <source>
        <dbReference type="SAM" id="MobiDB-lite"/>
    </source>
</evidence>
<keyword evidence="3" id="KW-0804">Transcription</keyword>
<dbReference type="InterPro" id="IPR036898">
    <property type="entry name" value="RNA_pol_Rpb7-like_N_sf"/>
</dbReference>
<evidence type="ECO:0000313" key="8">
    <source>
        <dbReference type="Proteomes" id="UP000030762"/>
    </source>
</evidence>
<dbReference type="AlphaFoldDB" id="T0RQ13"/>
<dbReference type="PANTHER" id="PTHR12709:SF5">
    <property type="entry name" value="DNA-DIRECTED RNA POLYMERASE I SUBUNIT RPA43"/>
    <property type="match status" value="1"/>
</dbReference>
<gene>
    <name evidence="7" type="ORF">SDRG_10298</name>
</gene>
<dbReference type="InterPro" id="IPR045113">
    <property type="entry name" value="Rpb7-like"/>
</dbReference>
<dbReference type="RefSeq" id="XP_008614504.1">
    <property type="nucleotide sequence ID" value="XM_008616282.1"/>
</dbReference>
<keyword evidence="8" id="KW-1185">Reference proteome</keyword>
<evidence type="ECO:0000313" key="7">
    <source>
        <dbReference type="EMBL" id="EQC32102.1"/>
    </source>
</evidence>
<dbReference type="GO" id="GO:0005736">
    <property type="term" value="C:RNA polymerase I complex"/>
    <property type="evidence" value="ECO:0007669"/>
    <property type="project" value="TreeGrafter"/>
</dbReference>
<dbReference type="OMA" id="LWEEEPK"/>
<evidence type="ECO:0000256" key="3">
    <source>
        <dbReference type="ARBA" id="ARBA00023163"/>
    </source>
</evidence>
<dbReference type="eggNOG" id="KOG4134">
    <property type="taxonomic scope" value="Eukaryota"/>
</dbReference>
<dbReference type="GeneID" id="19951025"/>
<dbReference type="PANTHER" id="PTHR12709">
    <property type="entry name" value="DNA-DIRECTED RNA POLYMERASE II, III"/>
    <property type="match status" value="1"/>
</dbReference>
<dbReference type="GO" id="GO:0006352">
    <property type="term" value="P:DNA-templated transcription initiation"/>
    <property type="evidence" value="ECO:0007669"/>
    <property type="project" value="InterPro"/>
</dbReference>
<dbReference type="Proteomes" id="UP000030762">
    <property type="component" value="Unassembled WGS sequence"/>
</dbReference>
<organism evidence="7 8">
    <name type="scientific">Saprolegnia diclina (strain VS20)</name>
    <dbReference type="NCBI Taxonomy" id="1156394"/>
    <lineage>
        <taxon>Eukaryota</taxon>
        <taxon>Sar</taxon>
        <taxon>Stramenopiles</taxon>
        <taxon>Oomycota</taxon>
        <taxon>Saprolegniomycetes</taxon>
        <taxon>Saprolegniales</taxon>
        <taxon>Saprolegniaceae</taxon>
        <taxon>Saprolegnia</taxon>
    </lineage>
</organism>
<dbReference type="Gene3D" id="3.30.1490.120">
    <property type="entry name" value="RNA polymerase Rpb7-like, N-terminal domain"/>
    <property type="match status" value="1"/>
</dbReference>
<dbReference type="GO" id="GO:0006362">
    <property type="term" value="P:transcription elongation by RNA polymerase I"/>
    <property type="evidence" value="ECO:0007669"/>
    <property type="project" value="TreeGrafter"/>
</dbReference>
<reference evidence="7 8" key="1">
    <citation type="submission" date="2012-04" db="EMBL/GenBank/DDBJ databases">
        <title>The Genome Sequence of Saprolegnia declina VS20.</title>
        <authorList>
            <consortium name="The Broad Institute Genome Sequencing Platform"/>
            <person name="Russ C."/>
            <person name="Nusbaum C."/>
            <person name="Tyler B."/>
            <person name="van West P."/>
            <person name="Dieguez-Uribeondo J."/>
            <person name="de Bruijn I."/>
            <person name="Tripathy S."/>
            <person name="Jiang R."/>
            <person name="Young S.K."/>
            <person name="Zeng Q."/>
            <person name="Gargeya S."/>
            <person name="Fitzgerald M."/>
            <person name="Haas B."/>
            <person name="Abouelleil A."/>
            <person name="Alvarado L."/>
            <person name="Arachchi H.M."/>
            <person name="Berlin A."/>
            <person name="Chapman S.B."/>
            <person name="Goldberg J."/>
            <person name="Griggs A."/>
            <person name="Gujja S."/>
            <person name="Hansen M."/>
            <person name="Howarth C."/>
            <person name="Imamovic A."/>
            <person name="Larimer J."/>
            <person name="McCowen C."/>
            <person name="Montmayeur A."/>
            <person name="Murphy C."/>
            <person name="Neiman D."/>
            <person name="Pearson M."/>
            <person name="Priest M."/>
            <person name="Roberts A."/>
            <person name="Saif S."/>
            <person name="Shea T."/>
            <person name="Sisk P."/>
            <person name="Sykes S."/>
            <person name="Wortman J."/>
            <person name="Nusbaum C."/>
            <person name="Birren B."/>
        </authorList>
    </citation>
    <scope>NUCLEOTIDE SEQUENCE [LARGE SCALE GENOMIC DNA]</scope>
    <source>
        <strain evidence="7 8">VS20</strain>
    </source>
</reference>
<evidence type="ECO:0000256" key="1">
    <source>
        <dbReference type="ARBA" id="ARBA00004123"/>
    </source>
</evidence>
<feature type="region of interest" description="Disordered" evidence="5">
    <location>
        <begin position="206"/>
        <end position="254"/>
    </location>
</feature>
<evidence type="ECO:0000259" key="6">
    <source>
        <dbReference type="Pfam" id="PF17875"/>
    </source>
</evidence>
<dbReference type="InParanoid" id="T0RQ13"/>
<sequence length="254" mass="27778">MQVVCICSRAREMSPFVNAKLVMSCSLAPCHIHDAKKGLEEQLNLMLMKYCDPVEGVILAFNAITLLNPYGHIINETPYIHVRVAADALVFRPTPGMELSAVVNKVGSNHIGLLLAGVFNVSIDAAEMPDGYTHNFHEEAWVGDDGVTIELGAEVAFNVLRVHQAYGVISIDGSMRPAKKTSTKKRKSVEPAAVVVAEPKKVKKTKKEAAVKNEEDEIPTLKKTKKPKTIVNNNTDDVPVVLKPKKQSKKTKTA</sequence>